<evidence type="ECO:0000256" key="1">
    <source>
        <dbReference type="SAM" id="MobiDB-lite"/>
    </source>
</evidence>
<feature type="region of interest" description="Disordered" evidence="1">
    <location>
        <begin position="1"/>
        <end position="21"/>
    </location>
</feature>
<sequence length="59" mass="6430">MKNNPTAGRPQICSTEPTVSSADFTKEQSIGACWDEIRQSIEKTIIFAGTSEEADHKSS</sequence>
<evidence type="ECO:0000313" key="2">
    <source>
        <dbReference type="EMBL" id="MDQ0319064.1"/>
    </source>
</evidence>
<evidence type="ECO:0000313" key="3">
    <source>
        <dbReference type="Proteomes" id="UP001230207"/>
    </source>
</evidence>
<dbReference type="Proteomes" id="UP001230207">
    <property type="component" value="Unassembled WGS sequence"/>
</dbReference>
<reference evidence="2 3" key="1">
    <citation type="submission" date="2023-07" db="EMBL/GenBank/DDBJ databases">
        <title>Genomic Encyclopedia of Type Strains, Phase IV (KMG-IV): sequencing the most valuable type-strain genomes for metagenomic binning, comparative biology and taxonomic classification.</title>
        <authorList>
            <person name="Goeker M."/>
        </authorList>
    </citation>
    <scope>NUCLEOTIDE SEQUENCE [LARGE SCALE GENOMIC DNA]</scope>
    <source>
        <strain evidence="2 3">DSM 1112</strain>
    </source>
</reference>
<comment type="caution">
    <text evidence="2">The sequence shown here is derived from an EMBL/GenBank/DDBJ whole genome shotgun (WGS) entry which is preliminary data.</text>
</comment>
<proteinExistence type="predicted"/>
<dbReference type="EMBL" id="JAUSVF010000001">
    <property type="protein sequence ID" value="MDQ0319064.1"/>
    <property type="molecule type" value="Genomic_DNA"/>
</dbReference>
<name>A0ABU0BLD8_9HYPH</name>
<keyword evidence="3" id="KW-1185">Reference proteome</keyword>
<gene>
    <name evidence="2" type="ORF">QO002_001202</name>
</gene>
<protein>
    <submittedName>
        <fullName evidence="2">Uncharacterized protein</fullName>
    </submittedName>
</protein>
<organism evidence="2 3">
    <name type="scientific">Pararhizobium capsulatum DSM 1112</name>
    <dbReference type="NCBI Taxonomy" id="1121113"/>
    <lineage>
        <taxon>Bacteria</taxon>
        <taxon>Pseudomonadati</taxon>
        <taxon>Pseudomonadota</taxon>
        <taxon>Alphaproteobacteria</taxon>
        <taxon>Hyphomicrobiales</taxon>
        <taxon>Rhizobiaceae</taxon>
        <taxon>Rhizobium/Agrobacterium group</taxon>
        <taxon>Pararhizobium</taxon>
    </lineage>
</organism>
<accession>A0ABU0BLD8</accession>